<protein>
    <submittedName>
        <fullName evidence="1">Uncharacterized protein</fullName>
    </submittedName>
</protein>
<evidence type="ECO:0000313" key="1">
    <source>
        <dbReference type="EMBL" id="CAI4020476.1"/>
    </source>
</evidence>
<comment type="caution">
    <text evidence="1">The sequence shown here is derived from an EMBL/GenBank/DDBJ whole genome shotgun (WGS) entry which is preliminary data.</text>
</comment>
<proteinExistence type="predicted"/>
<dbReference type="EMBL" id="CAMXCT030006812">
    <property type="protein sequence ID" value="CAL4807788.1"/>
    <property type="molecule type" value="Genomic_DNA"/>
</dbReference>
<keyword evidence="3" id="KW-1185">Reference proteome</keyword>
<reference evidence="2 3" key="2">
    <citation type="submission" date="2024-05" db="EMBL/GenBank/DDBJ databases">
        <authorList>
            <person name="Chen Y."/>
            <person name="Shah S."/>
            <person name="Dougan E. K."/>
            <person name="Thang M."/>
            <person name="Chan C."/>
        </authorList>
    </citation>
    <scope>NUCLEOTIDE SEQUENCE [LARGE SCALE GENOMIC DNA]</scope>
</reference>
<evidence type="ECO:0000313" key="3">
    <source>
        <dbReference type="Proteomes" id="UP001152797"/>
    </source>
</evidence>
<feature type="non-terminal residue" evidence="1">
    <location>
        <position position="1"/>
    </location>
</feature>
<reference evidence="1" key="1">
    <citation type="submission" date="2022-10" db="EMBL/GenBank/DDBJ databases">
        <authorList>
            <person name="Chen Y."/>
            <person name="Dougan E. K."/>
            <person name="Chan C."/>
            <person name="Rhodes N."/>
            <person name="Thang M."/>
        </authorList>
    </citation>
    <scope>NUCLEOTIDE SEQUENCE</scope>
</reference>
<evidence type="ECO:0000313" key="2">
    <source>
        <dbReference type="EMBL" id="CAL4807788.1"/>
    </source>
</evidence>
<dbReference type="OrthoDB" id="10382091at2759"/>
<dbReference type="Gene3D" id="3.30.1370.110">
    <property type="match status" value="1"/>
</dbReference>
<sequence>AHHLWLEGAAVDLHGLSTEVGVVLAMLALMEQASGGEPGDLVLVTGKRQHSHHADASMQEAVLELMKELEMDCHVEASNHGRVWRPVETCGDVQRSNDVPWEGGLACLSTWMSRGSHDGETIELSFSYDGLDITVRGSPRKASRFLASVTSGSLAGRPASPSPTLGSFERVGSVVGDPVVSVPPRFESRDAIAAGFVPCPGRLLDSASKLSGPVSSAEGRIRRAWEAGQWARAVLAERIGSPNRTPPLEIRSRFYAVAKADGLLHPTIFKSSGSYFRAVGNLVESSSVSQAFPSELEARIYLEAAGFHSSIEVRP</sequence>
<dbReference type="Proteomes" id="UP001152797">
    <property type="component" value="Unassembled WGS sequence"/>
</dbReference>
<name>A0A9P1GSJ7_9DINO</name>
<dbReference type="AlphaFoldDB" id="A0A9P1GSJ7"/>
<dbReference type="InterPro" id="IPR036063">
    <property type="entry name" value="Smr_dom_sf"/>
</dbReference>
<accession>A0A9P1GSJ7</accession>
<gene>
    <name evidence="1" type="ORF">C1SCF055_LOCUS44891</name>
</gene>
<organism evidence="1">
    <name type="scientific">Cladocopium goreaui</name>
    <dbReference type="NCBI Taxonomy" id="2562237"/>
    <lineage>
        <taxon>Eukaryota</taxon>
        <taxon>Sar</taxon>
        <taxon>Alveolata</taxon>
        <taxon>Dinophyceae</taxon>
        <taxon>Suessiales</taxon>
        <taxon>Symbiodiniaceae</taxon>
        <taxon>Cladocopium</taxon>
    </lineage>
</organism>
<dbReference type="EMBL" id="CAMXCT020006812">
    <property type="protein sequence ID" value="CAL1173851.1"/>
    <property type="molecule type" value="Genomic_DNA"/>
</dbReference>
<dbReference type="EMBL" id="CAMXCT010006812">
    <property type="protein sequence ID" value="CAI4020476.1"/>
    <property type="molecule type" value="Genomic_DNA"/>
</dbReference>